<gene>
    <name evidence="1" type="ORF">O6H91_03G041800</name>
</gene>
<protein>
    <submittedName>
        <fullName evidence="1">Uncharacterized protein</fullName>
    </submittedName>
</protein>
<sequence length="452" mass="51435">MGAEAMEKEGMKSASGSRAWLRNGIILSALVTLLAVSVAGTRGPLLLLPSFFRSSIIPSKESSCTCQQVQKLKGVVEDCCCDYETVDAINNELLHPVLQQLVKKPFFRYFKAKLWCDCPFWPDDGMCHMRDCSVCECPDSEFPEMFKGLPKQLSFEDPKCQEGKPEAAVDRTLDRKVFHGWSEVDNPWTYDDETDNGQMTYVNLLLNPERYTGYTGTSAQRIWKAIYEENCFKDGQNDSCTERRVFYKLISGLHASISTHIAVEYLLDEQSNHWGPNIPLFYERVLKFPERVQNLYFTYLFILRAVTKAADFLSQADYNTGNDIEDNETLSLILKILRSKTLQEACPMPFDEAQMWRGADGIQLKTQIQQHFRKISALMDCVGCEKCRLWGKLQILGLGTALKILFSVDVSDSHTNPLDLQHNEVIALINLLSRLSESLQYIHKMSPLVDVL</sequence>
<comment type="caution">
    <text evidence="1">The sequence shown here is derived from an EMBL/GenBank/DDBJ whole genome shotgun (WGS) entry which is preliminary data.</text>
</comment>
<dbReference type="EMBL" id="CM055094">
    <property type="protein sequence ID" value="KAJ7561805.1"/>
    <property type="molecule type" value="Genomic_DNA"/>
</dbReference>
<accession>A0ACC2E618</accession>
<evidence type="ECO:0000313" key="2">
    <source>
        <dbReference type="Proteomes" id="UP001162992"/>
    </source>
</evidence>
<dbReference type="Proteomes" id="UP001162992">
    <property type="component" value="Chromosome 3"/>
</dbReference>
<name>A0ACC2E618_DIPCM</name>
<evidence type="ECO:0000313" key="1">
    <source>
        <dbReference type="EMBL" id="KAJ7561805.1"/>
    </source>
</evidence>
<proteinExistence type="predicted"/>
<organism evidence="1 2">
    <name type="scientific">Diphasiastrum complanatum</name>
    <name type="common">Issler's clubmoss</name>
    <name type="synonym">Lycopodium complanatum</name>
    <dbReference type="NCBI Taxonomy" id="34168"/>
    <lineage>
        <taxon>Eukaryota</taxon>
        <taxon>Viridiplantae</taxon>
        <taxon>Streptophyta</taxon>
        <taxon>Embryophyta</taxon>
        <taxon>Tracheophyta</taxon>
        <taxon>Lycopodiopsida</taxon>
        <taxon>Lycopodiales</taxon>
        <taxon>Lycopodiaceae</taxon>
        <taxon>Lycopodioideae</taxon>
        <taxon>Diphasiastrum</taxon>
    </lineage>
</organism>
<reference evidence="2" key="1">
    <citation type="journal article" date="2024" name="Proc. Natl. Acad. Sci. U.S.A.">
        <title>Extraordinary preservation of gene collinearity over three hundred million years revealed in homosporous lycophytes.</title>
        <authorList>
            <person name="Li C."/>
            <person name="Wickell D."/>
            <person name="Kuo L.Y."/>
            <person name="Chen X."/>
            <person name="Nie B."/>
            <person name="Liao X."/>
            <person name="Peng D."/>
            <person name="Ji J."/>
            <person name="Jenkins J."/>
            <person name="Williams M."/>
            <person name="Shu S."/>
            <person name="Plott C."/>
            <person name="Barry K."/>
            <person name="Rajasekar S."/>
            <person name="Grimwood J."/>
            <person name="Han X."/>
            <person name="Sun S."/>
            <person name="Hou Z."/>
            <person name="He W."/>
            <person name="Dai G."/>
            <person name="Sun C."/>
            <person name="Schmutz J."/>
            <person name="Leebens-Mack J.H."/>
            <person name="Li F.W."/>
            <person name="Wang L."/>
        </authorList>
    </citation>
    <scope>NUCLEOTIDE SEQUENCE [LARGE SCALE GENOMIC DNA]</scope>
    <source>
        <strain evidence="2">cv. PW_Plant_1</strain>
    </source>
</reference>
<keyword evidence="2" id="KW-1185">Reference proteome</keyword>